<comment type="similarity">
    <text evidence="2">Belongs to the peptidase S54 family.</text>
</comment>
<name>A0ABQ5TFH7_9BACI</name>
<keyword evidence="9" id="KW-0645">Protease</keyword>
<comment type="caution">
    <text evidence="9">The sequence shown here is derived from an EMBL/GenBank/DDBJ whole genome shotgun (WGS) entry which is preliminary data.</text>
</comment>
<evidence type="ECO:0000259" key="8">
    <source>
        <dbReference type="Pfam" id="PF01694"/>
    </source>
</evidence>
<evidence type="ECO:0000256" key="4">
    <source>
        <dbReference type="ARBA" id="ARBA00022801"/>
    </source>
</evidence>
<feature type="transmembrane region" description="Helical" evidence="7">
    <location>
        <begin position="237"/>
        <end position="257"/>
    </location>
</feature>
<sequence length="258" mass="29398">MFIRNERSIKEFMSLYPIVSVLVIINIILWAINDLLQLQIGRFIEIYGIGFNAAIADGQWWRIITPIFLHGGLMHMLFNSFSLVLFGPALEQMLGKFKFILAYLGTAITANIAIFFLQPMNYAHLGASGAIFGLFGIYVFMVMYRKDLIDQSSSQMIAVIVGIGLVMTFIRPNISILGHLFGFLSGIIYAPLLLRNVASYSPWIRRRTKFAADDDAVQFDPNRWQRKKRIPPFIRKNLLWIIIGFFVLLGILGRMGIL</sequence>
<proteinExistence type="inferred from homology"/>
<feature type="transmembrane region" description="Helical" evidence="7">
    <location>
        <begin position="12"/>
        <end position="32"/>
    </location>
</feature>
<dbReference type="InterPro" id="IPR022764">
    <property type="entry name" value="Peptidase_S54_rhomboid_dom"/>
</dbReference>
<feature type="domain" description="Peptidase S54 rhomboid" evidence="8">
    <location>
        <begin position="58"/>
        <end position="195"/>
    </location>
</feature>
<accession>A0ABQ5TFH7</accession>
<reference evidence="9 10" key="1">
    <citation type="submission" date="2023-02" db="EMBL/GenBank/DDBJ databases">
        <title>Oceanobacillus kimchii IFOP_LL358 isolated form Alexandrium catenella lab strain.</title>
        <authorList>
            <person name="Gajardo G."/>
            <person name="Ueki S."/>
            <person name="Maruyama F."/>
        </authorList>
    </citation>
    <scope>NUCLEOTIDE SEQUENCE [LARGE SCALE GENOMIC DNA]</scope>
    <source>
        <strain evidence="9 10">IFOP_LL358</strain>
    </source>
</reference>
<dbReference type="RefSeq" id="WP_317957724.1">
    <property type="nucleotide sequence ID" value="NZ_BSKO01000001.1"/>
</dbReference>
<dbReference type="Proteomes" id="UP001275436">
    <property type="component" value="Unassembled WGS sequence"/>
</dbReference>
<comment type="subcellular location">
    <subcellularLocation>
        <location evidence="1">Membrane</location>
        <topology evidence="1">Multi-pass membrane protein</topology>
    </subcellularLocation>
</comment>
<keyword evidence="6 7" id="KW-0472">Membrane</keyword>
<dbReference type="PANTHER" id="PTHR43731">
    <property type="entry name" value="RHOMBOID PROTEASE"/>
    <property type="match status" value="1"/>
</dbReference>
<evidence type="ECO:0000256" key="6">
    <source>
        <dbReference type="ARBA" id="ARBA00023136"/>
    </source>
</evidence>
<keyword evidence="10" id="KW-1185">Reference proteome</keyword>
<dbReference type="EMBL" id="BSKO01000001">
    <property type="protein sequence ID" value="GLO64951.1"/>
    <property type="molecule type" value="Genomic_DNA"/>
</dbReference>
<evidence type="ECO:0000313" key="9">
    <source>
        <dbReference type="EMBL" id="GLO64951.1"/>
    </source>
</evidence>
<dbReference type="InterPro" id="IPR035952">
    <property type="entry name" value="Rhomboid-like_sf"/>
</dbReference>
<dbReference type="Pfam" id="PF01694">
    <property type="entry name" value="Rhomboid"/>
    <property type="match status" value="1"/>
</dbReference>
<feature type="transmembrane region" description="Helical" evidence="7">
    <location>
        <begin position="123"/>
        <end position="144"/>
    </location>
</feature>
<evidence type="ECO:0000256" key="5">
    <source>
        <dbReference type="ARBA" id="ARBA00022989"/>
    </source>
</evidence>
<gene>
    <name evidence="9" type="primary">ydcA</name>
    <name evidence="9" type="ORF">MACH08_07350</name>
</gene>
<evidence type="ECO:0000256" key="7">
    <source>
        <dbReference type="SAM" id="Phobius"/>
    </source>
</evidence>
<dbReference type="GO" id="GO:0008233">
    <property type="term" value="F:peptidase activity"/>
    <property type="evidence" value="ECO:0007669"/>
    <property type="project" value="UniProtKB-KW"/>
</dbReference>
<dbReference type="GO" id="GO:0006508">
    <property type="term" value="P:proteolysis"/>
    <property type="evidence" value="ECO:0007669"/>
    <property type="project" value="UniProtKB-KW"/>
</dbReference>
<keyword evidence="3 7" id="KW-0812">Transmembrane</keyword>
<evidence type="ECO:0000256" key="3">
    <source>
        <dbReference type="ARBA" id="ARBA00022692"/>
    </source>
</evidence>
<keyword evidence="5 7" id="KW-1133">Transmembrane helix</keyword>
<evidence type="ECO:0000256" key="1">
    <source>
        <dbReference type="ARBA" id="ARBA00004141"/>
    </source>
</evidence>
<dbReference type="SUPFAM" id="SSF144091">
    <property type="entry name" value="Rhomboid-like"/>
    <property type="match status" value="1"/>
</dbReference>
<feature type="transmembrane region" description="Helical" evidence="7">
    <location>
        <begin position="99"/>
        <end position="117"/>
    </location>
</feature>
<organism evidence="9 10">
    <name type="scientific">Oceanobacillus kimchii</name>
    <dbReference type="NCBI Taxonomy" id="746691"/>
    <lineage>
        <taxon>Bacteria</taxon>
        <taxon>Bacillati</taxon>
        <taxon>Bacillota</taxon>
        <taxon>Bacilli</taxon>
        <taxon>Bacillales</taxon>
        <taxon>Bacillaceae</taxon>
        <taxon>Oceanobacillus</taxon>
    </lineage>
</organism>
<dbReference type="Gene3D" id="1.20.1540.10">
    <property type="entry name" value="Rhomboid-like"/>
    <property type="match status" value="1"/>
</dbReference>
<dbReference type="PANTHER" id="PTHR43731:SF14">
    <property type="entry name" value="PRESENILIN-ASSOCIATED RHOMBOID-LIKE PROTEIN, MITOCHONDRIAL"/>
    <property type="match status" value="1"/>
</dbReference>
<protein>
    <submittedName>
        <fullName evidence="9">Rhomboid protease YdcA</fullName>
    </submittedName>
</protein>
<evidence type="ECO:0000256" key="2">
    <source>
        <dbReference type="ARBA" id="ARBA00009045"/>
    </source>
</evidence>
<evidence type="ECO:0000313" key="10">
    <source>
        <dbReference type="Proteomes" id="UP001275436"/>
    </source>
</evidence>
<feature type="transmembrane region" description="Helical" evidence="7">
    <location>
        <begin position="180"/>
        <end position="198"/>
    </location>
</feature>
<dbReference type="InterPro" id="IPR050925">
    <property type="entry name" value="Rhomboid_protease_S54"/>
</dbReference>
<keyword evidence="4" id="KW-0378">Hydrolase</keyword>
<feature type="transmembrane region" description="Helical" evidence="7">
    <location>
        <begin position="67"/>
        <end position="87"/>
    </location>
</feature>
<feature type="transmembrane region" description="Helical" evidence="7">
    <location>
        <begin position="156"/>
        <end position="174"/>
    </location>
</feature>